<keyword evidence="2" id="KW-0472">Membrane</keyword>
<evidence type="ECO:0000313" key="4">
    <source>
        <dbReference type="Proteomes" id="UP000204221"/>
    </source>
</evidence>
<dbReference type="Pfam" id="PF19545">
    <property type="entry name" value="DUF6069"/>
    <property type="match status" value="1"/>
</dbReference>
<feature type="compositionally biased region" description="Low complexity" evidence="1">
    <location>
        <begin position="165"/>
        <end position="187"/>
    </location>
</feature>
<dbReference type="AlphaFoldDB" id="A0A221W230"/>
<evidence type="ECO:0000256" key="2">
    <source>
        <dbReference type="SAM" id="Phobius"/>
    </source>
</evidence>
<keyword evidence="2" id="KW-1133">Transmembrane helix</keyword>
<organism evidence="3 4">
    <name type="scientific">Actinoalloteichus hoggarensis</name>
    <dbReference type="NCBI Taxonomy" id="1470176"/>
    <lineage>
        <taxon>Bacteria</taxon>
        <taxon>Bacillati</taxon>
        <taxon>Actinomycetota</taxon>
        <taxon>Actinomycetes</taxon>
        <taxon>Pseudonocardiales</taxon>
        <taxon>Pseudonocardiaceae</taxon>
        <taxon>Actinoalloteichus</taxon>
    </lineage>
</organism>
<dbReference type="KEGG" id="ahg:AHOG_11135"/>
<feature type="transmembrane region" description="Helical" evidence="2">
    <location>
        <begin position="91"/>
        <end position="111"/>
    </location>
</feature>
<name>A0A221W230_9PSEU</name>
<keyword evidence="2" id="KW-0812">Transmembrane</keyword>
<dbReference type="EMBL" id="CP022521">
    <property type="protein sequence ID" value="ASO19870.1"/>
    <property type="molecule type" value="Genomic_DNA"/>
</dbReference>
<evidence type="ECO:0000313" key="3">
    <source>
        <dbReference type="EMBL" id="ASO19870.1"/>
    </source>
</evidence>
<protein>
    <submittedName>
        <fullName evidence="3">Uncharacterized protein</fullName>
    </submittedName>
</protein>
<dbReference type="OrthoDB" id="10007517at2"/>
<dbReference type="Proteomes" id="UP000204221">
    <property type="component" value="Chromosome"/>
</dbReference>
<keyword evidence="4" id="KW-1185">Reference proteome</keyword>
<feature type="region of interest" description="Disordered" evidence="1">
    <location>
        <begin position="148"/>
        <end position="210"/>
    </location>
</feature>
<gene>
    <name evidence="3" type="ORF">AHOG_11135</name>
</gene>
<feature type="transmembrane region" description="Helical" evidence="2">
    <location>
        <begin position="123"/>
        <end position="145"/>
    </location>
</feature>
<feature type="transmembrane region" description="Helical" evidence="2">
    <location>
        <begin position="59"/>
        <end position="79"/>
    </location>
</feature>
<dbReference type="RefSeq" id="WP_157736765.1">
    <property type="nucleotide sequence ID" value="NZ_CP022521.1"/>
</dbReference>
<reference evidence="3 4" key="1">
    <citation type="submission" date="2017-07" db="EMBL/GenBank/DDBJ databases">
        <title>Complete genome sequence of Actinoalloteichus hoggarensis DSM 45943, type strain of Actinoalloteichus hoggarensis.</title>
        <authorList>
            <person name="Ruckert C."/>
            <person name="Nouioui I."/>
            <person name="Willmese J."/>
            <person name="van Wezel G."/>
            <person name="Klenk H.-P."/>
            <person name="Kalinowski J."/>
            <person name="Zotchev S.B."/>
        </authorList>
    </citation>
    <scope>NUCLEOTIDE SEQUENCE [LARGE SCALE GENOMIC DNA]</scope>
    <source>
        <strain evidence="3 4">DSM 45943</strain>
    </source>
</reference>
<feature type="compositionally biased region" description="Basic and acidic residues" evidence="1">
    <location>
        <begin position="201"/>
        <end position="210"/>
    </location>
</feature>
<dbReference type="InterPro" id="IPR045713">
    <property type="entry name" value="DUF6069"/>
</dbReference>
<accession>A0A221W230</accession>
<feature type="transmembrane region" description="Helical" evidence="2">
    <location>
        <begin position="23"/>
        <end position="47"/>
    </location>
</feature>
<evidence type="ECO:0000256" key="1">
    <source>
        <dbReference type="SAM" id="MobiDB-lite"/>
    </source>
</evidence>
<proteinExistence type="predicted"/>
<sequence>MPVGTSSAPLVDREQLVLSRMPFALAIAGLLAALGNSLLRLGATLVIDVDPALLPLRLMPPIVVSVLAAVGAALVLSALHRWNSRPVHTFTVVAVVVLVASFIPLAVIGLVDEPPAGLSGIDVPTLTVLGLMHVVAFATIVPTLIRLTRPTPAPDRPASADTDAETISAEAGTTEAGTAVGGDTTVEQAVEPNDQSPGGHRTAETTPARD</sequence>